<evidence type="ECO:0000313" key="7">
    <source>
        <dbReference type="Proteomes" id="UP000437875"/>
    </source>
</evidence>
<dbReference type="InterPro" id="IPR013430">
    <property type="entry name" value="Toxin_antidote_HigA"/>
</dbReference>
<evidence type="ECO:0000313" key="6">
    <source>
        <dbReference type="Proteomes" id="UP000436482"/>
    </source>
</evidence>
<protein>
    <submittedName>
        <fullName evidence="3">HigA family addiction module antidote protein</fullName>
    </submittedName>
</protein>
<dbReference type="SMART" id="SM00530">
    <property type="entry name" value="HTH_XRE"/>
    <property type="match status" value="1"/>
</dbReference>
<dbReference type="Proteomes" id="UP000436482">
    <property type="component" value="Unassembled WGS sequence"/>
</dbReference>
<name>A0A6N6WQ80_ECOLX</name>
<evidence type="ECO:0000313" key="8">
    <source>
        <dbReference type="Proteomes" id="UP000462410"/>
    </source>
</evidence>
<dbReference type="GO" id="GO:0003677">
    <property type="term" value="F:DNA binding"/>
    <property type="evidence" value="ECO:0007669"/>
    <property type="project" value="UniProtKB-KW"/>
</dbReference>
<dbReference type="EMBL" id="WSGM01000031">
    <property type="protein sequence ID" value="KAE9728103.1"/>
    <property type="molecule type" value="Genomic_DNA"/>
</dbReference>
<dbReference type="EMBL" id="WTQQ01000027">
    <property type="protein sequence ID" value="MWR87534.1"/>
    <property type="molecule type" value="Genomic_DNA"/>
</dbReference>
<dbReference type="SUPFAM" id="SSF47413">
    <property type="entry name" value="lambda repressor-like DNA-binding domains"/>
    <property type="match status" value="1"/>
</dbReference>
<dbReference type="Proteomes" id="UP000437875">
    <property type="component" value="Unassembled WGS sequence"/>
</dbReference>
<dbReference type="InterPro" id="IPR010982">
    <property type="entry name" value="Lambda_DNA-bd_dom_sf"/>
</dbReference>
<feature type="domain" description="HTH cro/C1-type" evidence="2">
    <location>
        <begin position="82"/>
        <end position="129"/>
    </location>
</feature>
<organism evidence="3 7">
    <name type="scientific">Escherichia coli</name>
    <dbReference type="NCBI Taxonomy" id="562"/>
    <lineage>
        <taxon>Bacteria</taxon>
        <taxon>Pseudomonadati</taxon>
        <taxon>Pseudomonadota</taxon>
        <taxon>Gammaproteobacteria</taxon>
        <taxon>Enterobacterales</taxon>
        <taxon>Enterobacteriaceae</taxon>
        <taxon>Escherichia</taxon>
    </lineage>
</organism>
<dbReference type="RefSeq" id="WP_158117491.1">
    <property type="nucleotide sequence ID" value="NZ_WSGM01000031.1"/>
</dbReference>
<dbReference type="Gene3D" id="1.10.260.40">
    <property type="entry name" value="lambda repressor-like DNA-binding domains"/>
    <property type="match status" value="1"/>
</dbReference>
<dbReference type="EMBL" id="WTRC01000030">
    <property type="protein sequence ID" value="MWT20199.1"/>
    <property type="molecule type" value="Genomic_DNA"/>
</dbReference>
<dbReference type="NCBIfam" id="TIGR02607">
    <property type="entry name" value="antidote_HigA"/>
    <property type="match status" value="1"/>
</dbReference>
<dbReference type="Pfam" id="PF01381">
    <property type="entry name" value="HTH_3"/>
    <property type="match status" value="1"/>
</dbReference>
<reference evidence="3 7" key="1">
    <citation type="submission" date="2019-10" db="EMBL/GenBank/DDBJ databases">
        <title>Antimicrobial-resistant enteric bacteria are widely distributed amongst people, animals and the environment in northern Tanzania.</title>
        <authorList>
            <person name="Subbiah M."/>
            <person name="Call D.R."/>
        </authorList>
    </citation>
    <scope>NUCLEOTIDE SEQUENCE [LARGE SCALE GENOMIC DNA]</scope>
    <source>
        <strain evidence="3 7">TzEc067</strain>
    </source>
</reference>
<proteinExistence type="predicted"/>
<evidence type="ECO:0000256" key="1">
    <source>
        <dbReference type="ARBA" id="ARBA00023125"/>
    </source>
</evidence>
<evidence type="ECO:0000313" key="3">
    <source>
        <dbReference type="EMBL" id="KAE9728103.1"/>
    </source>
</evidence>
<dbReference type="AlphaFoldDB" id="A0A6N6WQ80"/>
<dbReference type="PANTHER" id="PTHR36924:SF1">
    <property type="entry name" value="ANTITOXIN HIGA-1"/>
    <property type="match status" value="1"/>
</dbReference>
<dbReference type="PROSITE" id="PS50943">
    <property type="entry name" value="HTH_CROC1"/>
    <property type="match status" value="1"/>
</dbReference>
<gene>
    <name evidence="3" type="ORF">GP711_23795</name>
    <name evidence="5" type="ORF">GP965_04520</name>
    <name evidence="4" type="ORF">GP979_04275</name>
</gene>
<comment type="caution">
    <text evidence="3">The sequence shown here is derived from an EMBL/GenBank/DDBJ whole genome shotgun (WGS) entry which is preliminary data.</text>
</comment>
<dbReference type="Proteomes" id="UP000462410">
    <property type="component" value="Unassembled WGS sequence"/>
</dbReference>
<dbReference type="CDD" id="cd11586">
    <property type="entry name" value="VbhA_like"/>
    <property type="match status" value="1"/>
</dbReference>
<accession>A0A6N6WQ80</accession>
<dbReference type="CDD" id="cd00093">
    <property type="entry name" value="HTH_XRE"/>
    <property type="match status" value="1"/>
</dbReference>
<evidence type="ECO:0000313" key="5">
    <source>
        <dbReference type="EMBL" id="MWT20199.1"/>
    </source>
</evidence>
<evidence type="ECO:0000259" key="2">
    <source>
        <dbReference type="PROSITE" id="PS50943"/>
    </source>
</evidence>
<sequence>MSRTPDSLLRIEGFRKAEASLKLEGMDPSGKPLYESVKARIISGELTYEQGRSEILAYYTKADAAGPVTVGEILTEEFLKPLNMSHDELAQAMGISRQDVEDIICGMRRLSDDEARALAEIFGTDEDFWSNLETLQDFQERRRKYSIPCYLICHGTAAPQVS</sequence>
<dbReference type="InterPro" id="IPR001387">
    <property type="entry name" value="Cro/C1-type_HTH"/>
</dbReference>
<dbReference type="PANTHER" id="PTHR36924">
    <property type="entry name" value="ANTITOXIN HIGA-1"/>
    <property type="match status" value="1"/>
</dbReference>
<reference evidence="6 8" key="2">
    <citation type="submission" date="2019-12" db="EMBL/GenBank/DDBJ databases">
        <title>Enteriobacteria Tanzani isolates_8377-8380.</title>
        <authorList>
            <person name="Subbiah M."/>
            <person name="Call D."/>
        </authorList>
    </citation>
    <scope>NUCLEOTIDE SEQUENCE [LARGE SCALE GENOMIC DNA]</scope>
    <source>
        <strain evidence="5 8">8378wH8</strain>
        <strain evidence="4 6">8379wE6</strain>
    </source>
</reference>
<evidence type="ECO:0000313" key="4">
    <source>
        <dbReference type="EMBL" id="MWR87534.1"/>
    </source>
</evidence>
<dbReference type="InterPro" id="IPR033788">
    <property type="entry name" value="VbhA-like"/>
</dbReference>
<keyword evidence="1" id="KW-0238">DNA-binding</keyword>